<dbReference type="EMBL" id="FWXB01000006">
    <property type="protein sequence ID" value="SMC12212.1"/>
    <property type="molecule type" value="Genomic_DNA"/>
</dbReference>
<dbReference type="Proteomes" id="UP000193224">
    <property type="component" value="Unassembled WGS sequence"/>
</dbReference>
<dbReference type="RefSeq" id="WP_085800164.1">
    <property type="nucleotide sequence ID" value="NZ_FWXB01000006.1"/>
</dbReference>
<organism evidence="2 3">
    <name type="scientific">Roseovarius aestuarii</name>
    <dbReference type="NCBI Taxonomy" id="475083"/>
    <lineage>
        <taxon>Bacteria</taxon>
        <taxon>Pseudomonadati</taxon>
        <taxon>Pseudomonadota</taxon>
        <taxon>Alphaproteobacteria</taxon>
        <taxon>Rhodobacterales</taxon>
        <taxon>Roseobacteraceae</taxon>
        <taxon>Roseovarius</taxon>
    </lineage>
</organism>
<proteinExistence type="predicted"/>
<evidence type="ECO:0000313" key="3">
    <source>
        <dbReference type="Proteomes" id="UP000193224"/>
    </source>
</evidence>
<sequence length="132" mass="14502">MRDTIQQDMDAELEKLHLFARRMDALFRIPGTRLTVGIDNLLGFLPVIGDAAALAPALWLVWRARQLGATTGAQIVMLGNLAIDMIIGSVPLIGDLFDIAYNANIRNVRLLEANLAKRSTRAQVVTRPEIPA</sequence>
<dbReference type="AlphaFoldDB" id="A0A1X7BRF0"/>
<accession>A0A1X7BRF0</accession>
<evidence type="ECO:0000256" key="1">
    <source>
        <dbReference type="SAM" id="Phobius"/>
    </source>
</evidence>
<evidence type="ECO:0008006" key="4">
    <source>
        <dbReference type="Google" id="ProtNLM"/>
    </source>
</evidence>
<keyword evidence="1" id="KW-0812">Transmembrane</keyword>
<dbReference type="Pfam" id="PF13430">
    <property type="entry name" value="DUF4112"/>
    <property type="match status" value="1"/>
</dbReference>
<reference evidence="2 3" key="1">
    <citation type="submission" date="2017-03" db="EMBL/GenBank/DDBJ databases">
        <authorList>
            <person name="Afonso C.L."/>
            <person name="Miller P.J."/>
            <person name="Scott M.A."/>
            <person name="Spackman E."/>
            <person name="Goraichik I."/>
            <person name="Dimitrov K.M."/>
            <person name="Suarez D.L."/>
            <person name="Swayne D.E."/>
        </authorList>
    </citation>
    <scope>NUCLEOTIDE SEQUENCE [LARGE SCALE GENOMIC DNA]</scope>
    <source>
        <strain evidence="2 3">CECT 7745</strain>
    </source>
</reference>
<dbReference type="PANTHER" id="PTHR35519:SF2">
    <property type="entry name" value="PH DOMAIN PROTEIN"/>
    <property type="match status" value="1"/>
</dbReference>
<dbReference type="OrthoDB" id="513552at2"/>
<protein>
    <recommendedName>
        <fullName evidence="4">DUF4112 domain-containing protein</fullName>
    </recommendedName>
</protein>
<name>A0A1X7BRF0_9RHOB</name>
<keyword evidence="3" id="KW-1185">Reference proteome</keyword>
<dbReference type="InterPro" id="IPR025187">
    <property type="entry name" value="DUF4112"/>
</dbReference>
<dbReference type="PANTHER" id="PTHR35519">
    <property type="entry name" value="MEMBRANE PROTEINS"/>
    <property type="match status" value="1"/>
</dbReference>
<gene>
    <name evidence="2" type="ORF">ROA7745_02035</name>
</gene>
<feature type="transmembrane region" description="Helical" evidence="1">
    <location>
        <begin position="41"/>
        <end position="62"/>
    </location>
</feature>
<keyword evidence="1" id="KW-0472">Membrane</keyword>
<keyword evidence="1" id="KW-1133">Transmembrane helix</keyword>
<evidence type="ECO:0000313" key="2">
    <source>
        <dbReference type="EMBL" id="SMC12212.1"/>
    </source>
</evidence>